<reference evidence="4" key="1">
    <citation type="submission" date="2018-09" db="EMBL/GenBank/DDBJ databases">
        <authorList>
            <person name="Zhu H."/>
        </authorList>
    </citation>
    <scope>NUCLEOTIDE SEQUENCE [LARGE SCALE GENOMIC DNA]</scope>
    <source>
        <strain evidence="4">K1S02-23</strain>
    </source>
</reference>
<feature type="chain" id="PRO_5017190803" evidence="1">
    <location>
        <begin position="25"/>
        <end position="450"/>
    </location>
</feature>
<dbReference type="PANTHER" id="PTHR19328:SF53">
    <property type="entry name" value="MEMBRANE PROTEIN"/>
    <property type="match status" value="1"/>
</dbReference>
<keyword evidence="1" id="KW-0732">Signal</keyword>
<feature type="domain" description="Pyrroloquinoline quinone-dependent pyranose dehydrogenase beta-propeller" evidence="2">
    <location>
        <begin position="83"/>
        <end position="297"/>
    </location>
</feature>
<accession>A0A3A3G809</accession>
<keyword evidence="4" id="KW-1185">Reference proteome</keyword>
<evidence type="ECO:0000313" key="3">
    <source>
        <dbReference type="EMBL" id="RJG02889.1"/>
    </source>
</evidence>
<dbReference type="Pfam" id="PF22807">
    <property type="entry name" value="TrAA12"/>
    <property type="match status" value="2"/>
</dbReference>
<feature type="signal peptide" evidence="1">
    <location>
        <begin position="1"/>
        <end position="24"/>
    </location>
</feature>
<dbReference type="PANTHER" id="PTHR19328">
    <property type="entry name" value="HEDGEHOG-INTERACTING PROTEIN"/>
    <property type="match status" value="1"/>
</dbReference>
<protein>
    <submittedName>
        <fullName evidence="3">Sorbosone dehydrogenase family protein</fullName>
    </submittedName>
</protein>
<dbReference type="SUPFAM" id="SSF50952">
    <property type="entry name" value="Soluble quinoprotein glucose dehydrogenase"/>
    <property type="match status" value="1"/>
</dbReference>
<comment type="caution">
    <text evidence="3">The sequence shown here is derived from an EMBL/GenBank/DDBJ whole genome shotgun (WGS) entry which is preliminary data.</text>
</comment>
<gene>
    <name evidence="3" type="ORF">D3878_15950</name>
</gene>
<organism evidence="3 4">
    <name type="scientific">Noviherbaspirillum sedimenti</name>
    <dbReference type="NCBI Taxonomy" id="2320865"/>
    <lineage>
        <taxon>Bacteria</taxon>
        <taxon>Pseudomonadati</taxon>
        <taxon>Pseudomonadota</taxon>
        <taxon>Betaproteobacteria</taxon>
        <taxon>Burkholderiales</taxon>
        <taxon>Oxalobacteraceae</taxon>
        <taxon>Noviherbaspirillum</taxon>
    </lineage>
</organism>
<proteinExistence type="predicted"/>
<sequence length="450" mass="48959">MQIPPLSTRLVHVSLAVLALAACAQTGEVHTGTAALADWRADAPGVRRHIRPSDLPAPAMGNDPEKSIASRVEVVPPPQGALPKVPDGFAVQVFATGFKQPRTLRVAPNGDIFLAESGTGRVILLRESAGDTTAKVEVFAENLERPYGIAFVPPADPRYVYVATANQVVRYPYRSGDVKAASPAEVIIANIPTKRHWTRDLAVSRDGQRLFLAVGSASNLGVGGMPDMTPEQIRQHETTHGRGAAWGEEENRAVVRVFDPEGKSVRNYATGLRNCSGLAMQPGTDNLWCVVNERDHLGPLVTPDYMARVQEGAFYGWPWYYLGDREDPALKGKRPDLKGQVRLPEVLIQAHSSALSAAFYDRDAFPAEYRGDAFVALHGSHSRPDRTGYKVIRVCMKDGQPTGEYEDFMTGFLLDNDRAWGRPAGVAVTRGGALLVSDDANGTIFRVTRK</sequence>
<dbReference type="InterPro" id="IPR011042">
    <property type="entry name" value="6-blade_b-propeller_TolB-like"/>
</dbReference>
<feature type="domain" description="Pyrroloquinoline quinone-dependent pyranose dehydrogenase beta-propeller" evidence="2">
    <location>
        <begin position="341"/>
        <end position="449"/>
    </location>
</feature>
<dbReference type="InterPro" id="IPR054539">
    <property type="entry name" value="Beta-prop_PDH"/>
</dbReference>
<dbReference type="Proteomes" id="UP000266327">
    <property type="component" value="Unassembled WGS sequence"/>
</dbReference>
<evidence type="ECO:0000259" key="2">
    <source>
        <dbReference type="Pfam" id="PF22807"/>
    </source>
</evidence>
<dbReference type="Gene3D" id="2.120.10.30">
    <property type="entry name" value="TolB, C-terminal domain"/>
    <property type="match status" value="1"/>
</dbReference>
<dbReference type="EMBL" id="QYUQ01000002">
    <property type="protein sequence ID" value="RJG02889.1"/>
    <property type="molecule type" value="Genomic_DNA"/>
</dbReference>
<name>A0A3A3G809_9BURK</name>
<evidence type="ECO:0000313" key="4">
    <source>
        <dbReference type="Proteomes" id="UP000266327"/>
    </source>
</evidence>
<dbReference type="RefSeq" id="WP_119786389.1">
    <property type="nucleotide sequence ID" value="NZ_QYUQ01000002.1"/>
</dbReference>
<dbReference type="OrthoDB" id="9770043at2"/>
<dbReference type="InterPro" id="IPR011041">
    <property type="entry name" value="Quinoprot_gluc/sorb_DH_b-prop"/>
</dbReference>
<evidence type="ECO:0000256" key="1">
    <source>
        <dbReference type="SAM" id="SignalP"/>
    </source>
</evidence>
<dbReference type="AlphaFoldDB" id="A0A3A3G809"/>